<dbReference type="Proteomes" id="UP000015103">
    <property type="component" value="Unassembled WGS sequence"/>
</dbReference>
<dbReference type="GO" id="GO:0003676">
    <property type="term" value="F:nucleic acid binding"/>
    <property type="evidence" value="ECO:0007669"/>
    <property type="project" value="InterPro"/>
</dbReference>
<dbReference type="GO" id="GO:0005759">
    <property type="term" value="C:mitochondrial matrix"/>
    <property type="evidence" value="ECO:0007669"/>
    <property type="project" value="TreeGrafter"/>
</dbReference>
<dbReference type="GeneID" id="141455807"/>
<accession>T1HPB6</accession>
<proteinExistence type="inferred from homology"/>
<dbReference type="Gene3D" id="1.25.70.10">
    <property type="entry name" value="Transcription termination factor 3, mitochondrial"/>
    <property type="match status" value="1"/>
</dbReference>
<dbReference type="RefSeq" id="XP_073987321.1">
    <property type="nucleotide sequence ID" value="XM_074131220.1"/>
</dbReference>
<dbReference type="PANTHER" id="PTHR15437">
    <property type="entry name" value="TRANSCRIPTION TERMINATION FACTOR, MITOCHONDRIAL"/>
    <property type="match status" value="1"/>
</dbReference>
<keyword evidence="4" id="KW-1185">Reference proteome</keyword>
<keyword evidence="2" id="KW-0809">Transit peptide</keyword>
<dbReference type="PANTHER" id="PTHR15437:SF7">
    <property type="entry name" value="TRANSCRIPTION TERMINATION FACTOR 5, MITOCHONDRIAL"/>
    <property type="match status" value="1"/>
</dbReference>
<evidence type="ECO:0000313" key="4">
    <source>
        <dbReference type="Proteomes" id="UP000015103"/>
    </source>
</evidence>
<reference evidence="3" key="1">
    <citation type="submission" date="2015-05" db="UniProtKB">
        <authorList>
            <consortium name="EnsemblMetazoa"/>
        </authorList>
    </citation>
    <scope>IDENTIFICATION</scope>
</reference>
<protein>
    <submittedName>
        <fullName evidence="3">Uncharacterized protein</fullName>
    </submittedName>
</protein>
<dbReference type="eggNOG" id="ENOG502RXWB">
    <property type="taxonomic scope" value="Eukaryota"/>
</dbReference>
<dbReference type="InterPro" id="IPR038538">
    <property type="entry name" value="MTERF_sf"/>
</dbReference>
<name>T1HPB6_RHOPR</name>
<dbReference type="InterPro" id="IPR003690">
    <property type="entry name" value="MTERF"/>
</dbReference>
<comment type="similarity">
    <text evidence="1">Belongs to the mTERF family.</text>
</comment>
<dbReference type="EMBL" id="ACPB03014848">
    <property type="status" value="NOT_ANNOTATED_CDS"/>
    <property type="molecule type" value="Genomic_DNA"/>
</dbReference>
<dbReference type="AlphaFoldDB" id="T1HPB6"/>
<evidence type="ECO:0000256" key="1">
    <source>
        <dbReference type="ARBA" id="ARBA00007692"/>
    </source>
</evidence>
<organism evidence="3 4">
    <name type="scientific">Rhodnius prolixus</name>
    <name type="common">Triatomid bug</name>
    <dbReference type="NCBI Taxonomy" id="13249"/>
    <lineage>
        <taxon>Eukaryota</taxon>
        <taxon>Metazoa</taxon>
        <taxon>Ecdysozoa</taxon>
        <taxon>Arthropoda</taxon>
        <taxon>Hexapoda</taxon>
        <taxon>Insecta</taxon>
        <taxon>Pterygota</taxon>
        <taxon>Neoptera</taxon>
        <taxon>Paraneoptera</taxon>
        <taxon>Hemiptera</taxon>
        <taxon>Heteroptera</taxon>
        <taxon>Panheteroptera</taxon>
        <taxon>Cimicomorpha</taxon>
        <taxon>Reduviidae</taxon>
        <taxon>Triatominae</taxon>
        <taxon>Rhodnius</taxon>
    </lineage>
</organism>
<dbReference type="HOGENOM" id="CLU_524115_0_0_1"/>
<dbReference type="GO" id="GO:0006393">
    <property type="term" value="P:termination of mitochondrial transcription"/>
    <property type="evidence" value="ECO:0007669"/>
    <property type="project" value="TreeGrafter"/>
</dbReference>
<dbReference type="InParanoid" id="T1HPB6"/>
<evidence type="ECO:0000256" key="2">
    <source>
        <dbReference type="ARBA" id="ARBA00022946"/>
    </source>
</evidence>
<dbReference type="OMA" id="RHPNWCH"/>
<sequence length="520" mass="60637">MLNKLNLLNKNATLYCCFYRLLSNKLNVNTSLHLQASNVELIQKALGCTENVAVEGLSSLEDIPNTSVDELLEKLDVLQELKVADISNKNFFDLAKLHLATLKNRVMFMQECGFQQDKINPASVKKFLSLTHWNINALKNKLFIEKSTDVYMRLLNHAQLVDHYLPMPDTYNLVALKIQLLRLLLKHEIGLTDEELDNKREVLKRLNNKSIRIIKRNIDIAKNLLGMSSQRICRNPFLLWADPDNTMKVIKEIKEIGGIDIKFCMTLYPKIITASYENTKDMLQCLKEFNFSNEAVQRAIFLFTLSSKNVRNRIKELEKEEFFNVQKHNPRVLVQVYYYRKIKLRLQLLREMNVQNASLNQVCTSNQKKFDKYYMHGCGRYAGSDILNYVSSELQCDKKKLRSILKKCFFWRYASLIEIATNLKLLRERGFSDDEIFNHVFILFYENSTVIEELNTLDKKEGLECCKENGVIKKEYILPLIIYLIEKSQNFSIHTFCSSEADTHSDIVIPEYEAENIEQT</sequence>
<dbReference type="FunCoup" id="T1HPB6">
    <property type="interactions" value="86"/>
</dbReference>
<evidence type="ECO:0000313" key="3">
    <source>
        <dbReference type="EnsemblMetazoa" id="RPRC005890-PA"/>
    </source>
</evidence>
<dbReference type="STRING" id="13249.T1HPB6"/>
<dbReference type="EnsemblMetazoa" id="RPRC005890-RA">
    <property type="protein sequence ID" value="RPRC005890-PA"/>
    <property type="gene ID" value="RPRC005890"/>
</dbReference>
<dbReference type="VEuPathDB" id="VectorBase:RPRC005890"/>